<dbReference type="Pfam" id="PF02811">
    <property type="entry name" value="PHP"/>
    <property type="match status" value="1"/>
</dbReference>
<dbReference type="SUPFAM" id="SSF89550">
    <property type="entry name" value="PHP domain-like"/>
    <property type="match status" value="1"/>
</dbReference>
<feature type="domain" description="Polymerase/histidinol phosphatase N-terminal" evidence="1">
    <location>
        <begin position="6"/>
        <end position="71"/>
    </location>
</feature>
<dbReference type="InterPro" id="IPR052018">
    <property type="entry name" value="PHP_domain"/>
</dbReference>
<sequence>MTDKIYDLHCHSTASDGILSPSEIVQRAHEQGVQSLALTDHDTISGLTEARRQAELLGMEFINGVEISTSWENKVIHIVGLNFDENSPEMTALLARQAQLRLNRALTIGEKLAKAGVANAFEGASALAKGEVTRAHYARYLVQIGKVANENQAFKRYLSQGKSCYVKAEWCDIPAAISIIKQAGGIPIIAHPLRYTMTARWIKRLIADFKNWGGEGIEVSGCGQTADQRQLIARWANEFELLASVGSDFHFPCGWVELGKSLWLPENVTPVWSQFGDNPKYLQNTCKS</sequence>
<dbReference type="InterPro" id="IPR004013">
    <property type="entry name" value="PHP_dom"/>
</dbReference>
<reference evidence="2 3" key="1">
    <citation type="submission" date="2016-10" db="EMBL/GenBank/DDBJ databases">
        <authorList>
            <person name="Varghese N."/>
            <person name="Submissions S."/>
        </authorList>
    </citation>
    <scope>NUCLEOTIDE SEQUENCE [LARGE SCALE GENOMIC DNA]</scope>
    <source>
        <strain evidence="2 3">DSM 22022</strain>
    </source>
</reference>
<name>A0A1G5AAN0_9PAST</name>
<comment type="caution">
    <text evidence="2">The sequence shown here is derived from an EMBL/GenBank/DDBJ whole genome shotgun (WGS) entry which is preliminary data.</text>
</comment>
<accession>A0A1G5AAN0</accession>
<dbReference type="InterPro" id="IPR016195">
    <property type="entry name" value="Pol/histidinol_Pase-like"/>
</dbReference>
<organism evidence="2 3">
    <name type="scientific">Basfia succiniciproducens</name>
    <dbReference type="NCBI Taxonomy" id="653940"/>
    <lineage>
        <taxon>Bacteria</taxon>
        <taxon>Pseudomonadati</taxon>
        <taxon>Pseudomonadota</taxon>
        <taxon>Gammaproteobacteria</taxon>
        <taxon>Pasteurellales</taxon>
        <taxon>Pasteurellaceae</taxon>
        <taxon>Basfia</taxon>
    </lineage>
</organism>
<protein>
    <recommendedName>
        <fullName evidence="1">Polymerase/histidinol phosphatase N-terminal domain-containing protein</fullName>
    </recommendedName>
</protein>
<gene>
    <name evidence="2" type="ORF">SAMN02910354_00063</name>
</gene>
<dbReference type="Proteomes" id="UP000199588">
    <property type="component" value="Unassembled WGS sequence"/>
</dbReference>
<dbReference type="Gene3D" id="1.10.150.650">
    <property type="match status" value="1"/>
</dbReference>
<dbReference type="Gene3D" id="3.20.20.140">
    <property type="entry name" value="Metal-dependent hydrolases"/>
    <property type="match status" value="1"/>
</dbReference>
<dbReference type="CDD" id="cd07438">
    <property type="entry name" value="PHP_HisPPase_AMP"/>
    <property type="match status" value="1"/>
</dbReference>
<dbReference type="NCBIfam" id="NF047791">
    <property type="entry name" value="RNaseRnm"/>
    <property type="match status" value="1"/>
</dbReference>
<dbReference type="InterPro" id="IPR003141">
    <property type="entry name" value="Pol/His_phosphatase_N"/>
</dbReference>
<keyword evidence="3" id="KW-1185">Reference proteome</keyword>
<evidence type="ECO:0000259" key="1">
    <source>
        <dbReference type="SMART" id="SM00481"/>
    </source>
</evidence>
<dbReference type="PANTHER" id="PTHR42924:SF3">
    <property type="entry name" value="POLYMERASE_HISTIDINOL PHOSPHATASE N-TERMINAL DOMAIN-CONTAINING PROTEIN"/>
    <property type="match status" value="1"/>
</dbReference>
<dbReference type="SMART" id="SM00481">
    <property type="entry name" value="POLIIIAc"/>
    <property type="match status" value="1"/>
</dbReference>
<dbReference type="EMBL" id="FMUQ01000002">
    <property type="protein sequence ID" value="SCX74927.1"/>
    <property type="molecule type" value="Genomic_DNA"/>
</dbReference>
<dbReference type="RefSeq" id="WP_090653579.1">
    <property type="nucleotide sequence ID" value="NZ_CP015031.1"/>
</dbReference>
<proteinExistence type="predicted"/>
<evidence type="ECO:0000313" key="3">
    <source>
        <dbReference type="Proteomes" id="UP000199588"/>
    </source>
</evidence>
<evidence type="ECO:0000313" key="2">
    <source>
        <dbReference type="EMBL" id="SCX74927.1"/>
    </source>
</evidence>
<dbReference type="PANTHER" id="PTHR42924">
    <property type="entry name" value="EXONUCLEASE"/>
    <property type="match status" value="1"/>
</dbReference>